<dbReference type="Pfam" id="PF08615">
    <property type="entry name" value="RNase_H2_suC"/>
    <property type="match status" value="1"/>
</dbReference>
<dbReference type="GO" id="GO:0032299">
    <property type="term" value="C:ribonuclease H2 complex"/>
    <property type="evidence" value="ECO:0007669"/>
    <property type="project" value="InterPro"/>
</dbReference>
<dbReference type="FunCoup" id="H2AXF2">
    <property type="interactions" value="74"/>
</dbReference>
<protein>
    <submittedName>
        <fullName evidence="1">Uncharacterized protein</fullName>
    </submittedName>
</protein>
<dbReference type="AlphaFoldDB" id="H2AXF2"/>
<gene>
    <name evidence="1" type="primary">KAFR0G00190</name>
    <name evidence="1" type="ORF">KAFR_0G00190</name>
</gene>
<proteinExistence type="predicted"/>
<dbReference type="Proteomes" id="UP000005220">
    <property type="component" value="Chromosome 7"/>
</dbReference>
<dbReference type="Gene3D" id="2.40.128.680">
    <property type="match status" value="1"/>
</dbReference>
<evidence type="ECO:0000313" key="2">
    <source>
        <dbReference type="Proteomes" id="UP000005220"/>
    </source>
</evidence>
<keyword evidence="2" id="KW-1185">Reference proteome</keyword>
<dbReference type="GeneID" id="13884543"/>
<dbReference type="CDD" id="cd09271">
    <property type="entry name" value="RNase_H2-C"/>
    <property type="match status" value="1"/>
</dbReference>
<dbReference type="KEGG" id="kaf:KAFR_0G00190"/>
<dbReference type="EMBL" id="HE650827">
    <property type="protein sequence ID" value="CCF59052.1"/>
    <property type="molecule type" value="Genomic_DNA"/>
</dbReference>
<dbReference type="eggNOG" id="ENOG502S76Y">
    <property type="taxonomic scope" value="Eukaryota"/>
</dbReference>
<name>H2AXF2_KAZAF</name>
<accession>H2AXF2</accession>
<evidence type="ECO:0000313" key="1">
    <source>
        <dbReference type="EMBL" id="CCF59052.1"/>
    </source>
</evidence>
<dbReference type="HOGENOM" id="CLU_151428_0_0_1"/>
<dbReference type="InterPro" id="IPR013924">
    <property type="entry name" value="RNase_H2_suC"/>
</dbReference>
<dbReference type="OrthoDB" id="4067302at2759"/>
<dbReference type="RefSeq" id="XP_003958187.1">
    <property type="nucleotide sequence ID" value="XM_003958138.1"/>
</dbReference>
<sequence length="132" mass="14988">MRQEIVLESTGENANKSIHLIPARVKYTGPTTEFEDNFKNDPNESESHVRYLRGKKLLGTDILSSIPGRKGYIIEKKNGKADEGQEQEKEAYITSGPLTSVINYEREGNEKRSEDEVSKFQEYISLIDIIHG</sequence>
<organism evidence="1 2">
    <name type="scientific">Kazachstania africana (strain ATCC 22294 / BCRC 22015 / CBS 2517 / CECT 1963 / NBRC 1671 / NRRL Y-8276)</name>
    <name type="common">Yeast</name>
    <name type="synonym">Kluyveromyces africanus</name>
    <dbReference type="NCBI Taxonomy" id="1071382"/>
    <lineage>
        <taxon>Eukaryota</taxon>
        <taxon>Fungi</taxon>
        <taxon>Dikarya</taxon>
        <taxon>Ascomycota</taxon>
        <taxon>Saccharomycotina</taxon>
        <taxon>Saccharomycetes</taxon>
        <taxon>Saccharomycetales</taxon>
        <taxon>Saccharomycetaceae</taxon>
        <taxon>Kazachstania</taxon>
    </lineage>
</organism>
<dbReference type="GO" id="GO:0006401">
    <property type="term" value="P:RNA catabolic process"/>
    <property type="evidence" value="ECO:0007669"/>
    <property type="project" value="InterPro"/>
</dbReference>
<reference evidence="1 2" key="1">
    <citation type="journal article" date="2011" name="Proc. Natl. Acad. Sci. U.S.A.">
        <title>Evolutionary erosion of yeast sex chromosomes by mating-type switching accidents.</title>
        <authorList>
            <person name="Gordon J.L."/>
            <person name="Armisen D."/>
            <person name="Proux-Wera E."/>
            <person name="Oheigeartaigh S.S."/>
            <person name="Byrne K.P."/>
            <person name="Wolfe K.H."/>
        </authorList>
    </citation>
    <scope>NUCLEOTIDE SEQUENCE [LARGE SCALE GENOMIC DNA]</scope>
    <source>
        <strain evidence="2">ATCC 22294 / BCRC 22015 / CBS 2517 / CECT 1963 / NBRC 1671 / NRRL Y-8276</strain>
    </source>
</reference>
<dbReference type="InParanoid" id="H2AXF2"/>